<sequence length="867" mass="97019">MGAKEISCRHVMEELIDMGFEHSQAEKAVKEVGPLLNDAANYILNGNHWNSGGASTTLGSYTDGRKRLRGKSSINQQSSFLDHFTLNRQPEASVCNNEGISMLSGFKKLSSRSVGHCVELGNDGCYDLDIPKGTVQVTPSQLLDFEADLEKKLNSLLRRHFGHESLKSFQREALAAWSANHDCLTLAATGSGKSLCFQIPALLTGKVVVVISPLISLMHDQCLKLAKHGISACFLGSGQPDSSVEKKAMNGIYSIVYICPETVLRLIKPLQGLAAGRGIALFAIDEAHCVSKWGHDFRPDYRRLSVLRQNFSSHCLEVLKSDIPVMALTATATKRVQHDIIKCLCMSNETKVVLTSFYRPNLRFSVKHSKTSSAASYKRDFSDLILIYHVRSNSVETKQSCSESSMNTSEDGTDQVPVDSNVDGSSDGCGMNSAFTGSSLVSDRTLSVEFLEDEEDVFHCIDDWDVSCGEFSGKSLGICADTRDSDELVDPLMKPGPTIIYVPTRKETLRIAKFLSENDIKAAAYHAGLPKAHLRHVHNEFLEDHLEVVVATMAFGMGIDKSNVRRIIHYGWPQSLEAYYQEAGRAGRDGRLADCILYANLSLLPTLLPSRRSEEQKNWAHEMLSDCHRYGMNTPCCRAKKLVEYFGEDFNQKCLLCDVCTEGPPKPLNVTDEVYLFLQILAAVNDVPHHIQQNHRCMGKMYRSNNSRDAVLEPCSHMEKPNLRTIVSKIREQSQKYITSDVVWWRGVARVLESEGYIKEGDGQKHVQIKYPEITEWGMDFLQSHEPGEFTIFPEADMLLSAKEPKANSSFSEWGKGWADPEIRRERLKGRHKNRRARKQTRRVFRLDPKTTRGRLAAKIKGKGERS</sequence>
<dbReference type="Proteomes" id="UP001057402">
    <property type="component" value="Chromosome 5"/>
</dbReference>
<evidence type="ECO:0000313" key="1">
    <source>
        <dbReference type="EMBL" id="KAI4367849.1"/>
    </source>
</evidence>
<evidence type="ECO:0000313" key="2">
    <source>
        <dbReference type="Proteomes" id="UP001057402"/>
    </source>
</evidence>
<proteinExistence type="predicted"/>
<protein>
    <submittedName>
        <fullName evidence="1">Uncharacterized protein</fullName>
    </submittedName>
</protein>
<comment type="caution">
    <text evidence="1">The sequence shown here is derived from an EMBL/GenBank/DDBJ whole genome shotgun (WGS) entry which is preliminary data.</text>
</comment>
<gene>
    <name evidence="1" type="ORF">MLD38_016472</name>
</gene>
<accession>A0ACB9QR12</accession>
<keyword evidence="2" id="KW-1185">Reference proteome</keyword>
<name>A0ACB9QR12_9MYRT</name>
<organism evidence="1 2">
    <name type="scientific">Melastoma candidum</name>
    <dbReference type="NCBI Taxonomy" id="119954"/>
    <lineage>
        <taxon>Eukaryota</taxon>
        <taxon>Viridiplantae</taxon>
        <taxon>Streptophyta</taxon>
        <taxon>Embryophyta</taxon>
        <taxon>Tracheophyta</taxon>
        <taxon>Spermatophyta</taxon>
        <taxon>Magnoliopsida</taxon>
        <taxon>eudicotyledons</taxon>
        <taxon>Gunneridae</taxon>
        <taxon>Pentapetalae</taxon>
        <taxon>rosids</taxon>
        <taxon>malvids</taxon>
        <taxon>Myrtales</taxon>
        <taxon>Melastomataceae</taxon>
        <taxon>Melastomatoideae</taxon>
        <taxon>Melastomateae</taxon>
        <taxon>Melastoma</taxon>
    </lineage>
</organism>
<dbReference type="EMBL" id="CM042884">
    <property type="protein sequence ID" value="KAI4367849.1"/>
    <property type="molecule type" value="Genomic_DNA"/>
</dbReference>
<reference evidence="2" key="1">
    <citation type="journal article" date="2023" name="Front. Plant Sci.">
        <title>Chromosomal-level genome assembly of Melastoma candidum provides insights into trichome evolution.</title>
        <authorList>
            <person name="Zhong Y."/>
            <person name="Wu W."/>
            <person name="Sun C."/>
            <person name="Zou P."/>
            <person name="Liu Y."/>
            <person name="Dai S."/>
            <person name="Zhou R."/>
        </authorList>
    </citation>
    <scope>NUCLEOTIDE SEQUENCE [LARGE SCALE GENOMIC DNA]</scope>
</reference>